<dbReference type="AlphaFoldDB" id="A0A8X6XDM0"/>
<comment type="caution">
    <text evidence="1">The sequence shown here is derived from an EMBL/GenBank/DDBJ whole genome shotgun (WGS) entry which is preliminary data.</text>
</comment>
<gene>
    <name evidence="1" type="ORF">TNIN_149921</name>
</gene>
<protein>
    <submittedName>
        <fullName evidence="1">Uncharacterized protein</fullName>
    </submittedName>
</protein>
<dbReference type="EMBL" id="BMAV01007861">
    <property type="protein sequence ID" value="GFY51036.1"/>
    <property type="molecule type" value="Genomic_DNA"/>
</dbReference>
<evidence type="ECO:0000313" key="2">
    <source>
        <dbReference type="Proteomes" id="UP000886998"/>
    </source>
</evidence>
<dbReference type="Proteomes" id="UP000886998">
    <property type="component" value="Unassembled WGS sequence"/>
</dbReference>
<evidence type="ECO:0000313" key="1">
    <source>
        <dbReference type="EMBL" id="GFY51036.1"/>
    </source>
</evidence>
<proteinExistence type="predicted"/>
<sequence>MFYSTSPVECKQSHAPTANECVAVALREGAHTEAHSHDGHFLLVLDPKMTGMFDTALRSAPSPFRCVEPGRRMRYCFHAAMSAGGP</sequence>
<reference evidence="1" key="1">
    <citation type="submission" date="2020-08" db="EMBL/GenBank/DDBJ databases">
        <title>Multicomponent nature underlies the extraordinary mechanical properties of spider dragline silk.</title>
        <authorList>
            <person name="Kono N."/>
            <person name="Nakamura H."/>
            <person name="Mori M."/>
            <person name="Yoshida Y."/>
            <person name="Ohtoshi R."/>
            <person name="Malay A.D."/>
            <person name="Moran D.A.P."/>
            <person name="Tomita M."/>
            <person name="Numata K."/>
            <person name="Arakawa K."/>
        </authorList>
    </citation>
    <scope>NUCLEOTIDE SEQUENCE</scope>
</reference>
<accession>A0A8X6XDM0</accession>
<name>A0A8X6XDM0_9ARAC</name>
<keyword evidence="2" id="KW-1185">Reference proteome</keyword>
<organism evidence="1 2">
    <name type="scientific">Trichonephila inaurata madagascariensis</name>
    <dbReference type="NCBI Taxonomy" id="2747483"/>
    <lineage>
        <taxon>Eukaryota</taxon>
        <taxon>Metazoa</taxon>
        <taxon>Ecdysozoa</taxon>
        <taxon>Arthropoda</taxon>
        <taxon>Chelicerata</taxon>
        <taxon>Arachnida</taxon>
        <taxon>Araneae</taxon>
        <taxon>Araneomorphae</taxon>
        <taxon>Entelegynae</taxon>
        <taxon>Araneoidea</taxon>
        <taxon>Nephilidae</taxon>
        <taxon>Trichonephila</taxon>
        <taxon>Trichonephila inaurata</taxon>
    </lineage>
</organism>